<protein>
    <submittedName>
        <fullName evidence="2">Uncharacterized protein</fullName>
    </submittedName>
</protein>
<keyword evidence="3" id="KW-1185">Reference proteome</keyword>
<dbReference type="AlphaFoldDB" id="A0A7I8L5X1"/>
<name>A0A7I8L5X1_SPIIN</name>
<proteinExistence type="predicted"/>
<accession>A0A7I8L5X1</accession>
<dbReference type="Proteomes" id="UP000663760">
    <property type="component" value="Chromosome 11"/>
</dbReference>
<dbReference type="Pfam" id="PF05910">
    <property type="entry name" value="DUF868"/>
    <property type="match status" value="1"/>
</dbReference>
<evidence type="ECO:0000313" key="2">
    <source>
        <dbReference type="EMBL" id="CAA7405421.1"/>
    </source>
</evidence>
<evidence type="ECO:0000313" key="3">
    <source>
        <dbReference type="Proteomes" id="UP000663760"/>
    </source>
</evidence>
<dbReference type="PANTHER" id="PTHR31972">
    <property type="entry name" value="EXPRESSED PROTEIN"/>
    <property type="match status" value="1"/>
</dbReference>
<evidence type="ECO:0000313" key="1">
    <source>
        <dbReference type="EMBL" id="CAA2629282.1"/>
    </source>
</evidence>
<dbReference type="EMBL" id="LR746274">
    <property type="protein sequence ID" value="CAA7405421.1"/>
    <property type="molecule type" value="Genomic_DNA"/>
</dbReference>
<gene>
    <name evidence="1" type="ORF">SI7747_11014920</name>
    <name evidence="2" type="ORF">SI8410_11016099</name>
</gene>
<sequence length="307" mass="33705">MRDLAACYSDHAVKVSDSSCSGSGSAAFGGDPSTRSAVTTSLYKTKLSTGKVLLIRVTWTKSLLGQGLSVGVEERSTNSVQPQNRKKAAAAASSLFLRRKKGSQSWLCGDSEVALYWDVSSAKYASGPEPVEGFYLVVIVDSDLVVVLGDRSREQRSRLEARPVPVVGGASTTVISRREQVVMGSSSQYSTKARFGEGGRDHEILIRCRAEGGPKESELSVYMDRKRVALVRRLKWNFRGNQTIFVDGIPVDLMWDVHDWWFGGASGRAAFMFRTRSAPETRLWLEEETLQGDQGFALLIHAFRAPS</sequence>
<organism evidence="2 3">
    <name type="scientific">Spirodela intermedia</name>
    <name type="common">Intermediate duckweed</name>
    <dbReference type="NCBI Taxonomy" id="51605"/>
    <lineage>
        <taxon>Eukaryota</taxon>
        <taxon>Viridiplantae</taxon>
        <taxon>Streptophyta</taxon>
        <taxon>Embryophyta</taxon>
        <taxon>Tracheophyta</taxon>
        <taxon>Spermatophyta</taxon>
        <taxon>Magnoliopsida</taxon>
        <taxon>Liliopsida</taxon>
        <taxon>Araceae</taxon>
        <taxon>Lemnoideae</taxon>
        <taxon>Spirodela</taxon>
    </lineage>
</organism>
<dbReference type="PANTHER" id="PTHR31972:SF48">
    <property type="entry name" value="OS04G0407500 PROTEIN"/>
    <property type="match status" value="1"/>
</dbReference>
<dbReference type="OrthoDB" id="678233at2759"/>
<dbReference type="InterPro" id="IPR008586">
    <property type="entry name" value="DUF868_pln"/>
</dbReference>
<dbReference type="EMBL" id="LR743598">
    <property type="protein sequence ID" value="CAA2629282.1"/>
    <property type="molecule type" value="Genomic_DNA"/>
</dbReference>
<reference evidence="2" key="1">
    <citation type="submission" date="2020-02" db="EMBL/GenBank/DDBJ databases">
        <authorList>
            <person name="Scholz U."/>
            <person name="Mascher M."/>
            <person name="Fiebig A."/>
        </authorList>
    </citation>
    <scope>NUCLEOTIDE SEQUENCE</scope>
</reference>